<evidence type="ECO:0000256" key="3">
    <source>
        <dbReference type="SAM" id="MobiDB-lite"/>
    </source>
</evidence>
<feature type="region of interest" description="Disordered" evidence="3">
    <location>
        <begin position="421"/>
        <end position="531"/>
    </location>
</feature>
<gene>
    <name evidence="4" type="ORF">HYH03_008549</name>
</gene>
<feature type="compositionally biased region" description="Basic and acidic residues" evidence="3">
    <location>
        <begin position="27"/>
        <end position="41"/>
    </location>
</feature>
<feature type="compositionally biased region" description="Gly residues" evidence="3">
    <location>
        <begin position="583"/>
        <end position="592"/>
    </location>
</feature>
<feature type="compositionally biased region" description="Low complexity" evidence="3">
    <location>
        <begin position="224"/>
        <end position="234"/>
    </location>
</feature>
<evidence type="ECO:0000313" key="4">
    <source>
        <dbReference type="EMBL" id="KAG2493122.1"/>
    </source>
</evidence>
<dbReference type="SMART" id="SM00368">
    <property type="entry name" value="LRR_RI"/>
    <property type="match status" value="2"/>
</dbReference>
<feature type="compositionally biased region" description="Pro residues" evidence="3">
    <location>
        <begin position="855"/>
        <end position="867"/>
    </location>
</feature>
<dbReference type="EMBL" id="JAEHOE010000039">
    <property type="protein sequence ID" value="KAG2493122.1"/>
    <property type="molecule type" value="Genomic_DNA"/>
</dbReference>
<sequence>MARGERGRGRGGRSDQGRGGRSGRGRGGRDRDDFDRPHDVPGGRGGGGRGRRGRDASRGAHEGTYGSWPPPAEPRAFGRGAPGRGGRGGGPSSPPLGSSPPYGGGRGRGVLGYGGRGGAASGRGEAGRGGGFSGGVPAGRGRGGRGRGTPGGAGPYGGAEPDLYGMANPYLFVELEKDGVWKVSVPHGQRFGKPFLAGLEVWARQVLEGQQPVLQVSIAAPSKAAPSGVGAPTPGSAPTPAIPSFIPPPPSASAAPPRAAAAAAAHPISALTGSGLPGLDTLGVGGKRPAAAADMPSLIPPPPPPAAARAAAPPAAAAANPAADIALDFVSMLQAQMGLGGQAPPPPRAGARAGSAVGAGAAAAANGGAAGAGGNFVSVIRTGAEGEGSAAEAAEAAAGGEGSPDAAAGAGEYRGLMAALDEQDDSSHVAPSRQPPHPFDLSDLEAEEADEGEEEGEFGEEGEEGEVLEGEEGEGEEEEGSFGEDHDDYDEDEEEDEEEDEQEDEDEHSYGSEEDSMTDYDEEADGSFDQHDLDLDLAGLSLSGTKRGAAPAPSASPAPGLAPAGPSLPSLTPPPPPPRAGAPTGGAAGARAGGSRRSSPPLTLDLLRGWRSLDEGGRLRVSLRLERQALNDAEVELLADWYQERGAPLLELSKLWLFDNRIGDAGAAAVARALLHRALLELHLSHNSIGDAGAKALAAALPSERPAGLRPLWLRLEWNVIDVGALRRELEAQEAARGLTTDIPKVEPTGRPAPGPSAPSPASAHDLRIVLAKGVRAAVRLPWLECQKQPAAESALLASVKGFYGSAAPMAPAPPPAAKPAAAAPAPAPPPPAAKTPPPPPPAAAKAPPAHAASPAPPPPLPPAPLPDDPDSPFEPGPLLLFPDTSALLAMLGGNPSLHAGSGGGGGGGGGGGPPLDWTVLTALAAAGRFGRALPAHEQVFIVVADSVMKQMDALKSQPESRAAVRRFLAEGLEQAGPAGYDFLTVLGYDFLTVLGSHEGEGLALPLRRKTHTRSPPPPSFPPAPPGYDFLTVLGSHEGEGLALAAGGLGLAGSASPWLGSKGQAVDIKIVEVALFFQAEVARACRRSSGEGEAGAEAGAPGSPPRPRRFLPVVLLSNDNGQIAAAKSHGLPAFRLSSATSLPGQLRALADGGGALTAGTLRRLLGPQATVAVGTVAAKSLQEHFDCAVGTLRGVVGALGALLTPLQALEALAGAGAGGDPAAVLAEIRRILRPGQGGGGDEGGAGPSGSAGGGGGEGGGPSAGGGEGLAAGVQAVLSGLEKELGQWEGVTRSHQAPSRVVQWAALGGAGSGGPGASG</sequence>
<feature type="compositionally biased region" description="Gly residues" evidence="3">
    <location>
        <begin position="102"/>
        <end position="121"/>
    </location>
</feature>
<feature type="region of interest" description="Disordered" evidence="3">
    <location>
        <begin position="811"/>
        <end position="879"/>
    </location>
</feature>
<dbReference type="PANTHER" id="PTHR13037">
    <property type="entry name" value="FORMIN"/>
    <property type="match status" value="1"/>
</dbReference>
<dbReference type="GO" id="GO:0005930">
    <property type="term" value="C:axoneme"/>
    <property type="evidence" value="ECO:0007669"/>
    <property type="project" value="UniProtKB-SubCell"/>
</dbReference>
<feature type="compositionally biased region" description="Low complexity" evidence="3">
    <location>
        <begin position="544"/>
        <end position="570"/>
    </location>
</feature>
<dbReference type="PANTHER" id="PTHR13037:SF24">
    <property type="entry name" value="POLYCOMB PROTEIN PCL-RELATED"/>
    <property type="match status" value="1"/>
</dbReference>
<dbReference type="InterPro" id="IPR032675">
    <property type="entry name" value="LRR_dom_sf"/>
</dbReference>
<feature type="region of interest" description="Disordered" evidence="3">
    <location>
        <begin position="1235"/>
        <end position="1269"/>
    </location>
</feature>
<keyword evidence="2" id="KW-0945">Host-virus interaction</keyword>
<feature type="compositionally biased region" description="Low complexity" evidence="3">
    <location>
        <begin position="844"/>
        <end position="854"/>
    </location>
</feature>
<protein>
    <submittedName>
        <fullName evidence="4">Uncharacterized protein</fullName>
    </submittedName>
</protein>
<feature type="compositionally biased region" description="Acidic residues" evidence="3">
    <location>
        <begin position="442"/>
        <end position="526"/>
    </location>
</feature>
<feature type="compositionally biased region" description="Basic and acidic residues" evidence="3">
    <location>
        <begin position="1"/>
        <end position="18"/>
    </location>
</feature>
<feature type="region of interest" description="Disordered" evidence="3">
    <location>
        <begin position="223"/>
        <end position="258"/>
    </location>
</feature>
<organism evidence="4 5">
    <name type="scientific">Edaphochlamys debaryana</name>
    <dbReference type="NCBI Taxonomy" id="47281"/>
    <lineage>
        <taxon>Eukaryota</taxon>
        <taxon>Viridiplantae</taxon>
        <taxon>Chlorophyta</taxon>
        <taxon>core chlorophytes</taxon>
        <taxon>Chlorophyceae</taxon>
        <taxon>CS clade</taxon>
        <taxon>Chlamydomonadales</taxon>
        <taxon>Chlamydomonadales incertae sedis</taxon>
        <taxon>Edaphochlamys</taxon>
    </lineage>
</organism>
<comment type="subcellular location">
    <subcellularLocation>
        <location evidence="1">Cytoplasm</location>
        <location evidence="1">Cytoskeleton</location>
        <location evidence="1">Cilium axoneme</location>
    </subcellularLocation>
</comment>
<feature type="region of interest" description="Disordered" evidence="3">
    <location>
        <begin position="544"/>
        <end position="601"/>
    </location>
</feature>
<dbReference type="Gene3D" id="3.80.10.10">
    <property type="entry name" value="Ribonuclease Inhibitor"/>
    <property type="match status" value="1"/>
</dbReference>
<feature type="region of interest" description="Disordered" evidence="3">
    <location>
        <begin position="1"/>
        <end position="156"/>
    </location>
</feature>
<name>A0A836BYM2_9CHLO</name>
<feature type="compositionally biased region" description="Gly residues" evidence="3">
    <location>
        <begin position="80"/>
        <end position="91"/>
    </location>
</feature>
<proteinExistence type="predicted"/>
<evidence type="ECO:0000256" key="2">
    <source>
        <dbReference type="ARBA" id="ARBA00022581"/>
    </source>
</evidence>
<feature type="compositionally biased region" description="Pro residues" evidence="3">
    <location>
        <begin position="571"/>
        <end position="580"/>
    </location>
</feature>
<feature type="compositionally biased region" description="Gly residues" evidence="3">
    <location>
        <begin position="127"/>
        <end position="156"/>
    </location>
</feature>
<feature type="compositionally biased region" description="Pro residues" evidence="3">
    <location>
        <begin position="235"/>
        <end position="251"/>
    </location>
</feature>
<feature type="region of interest" description="Disordered" evidence="3">
    <location>
        <begin position="287"/>
        <end position="312"/>
    </location>
</feature>
<dbReference type="Pfam" id="PF13516">
    <property type="entry name" value="LRR_6"/>
    <property type="match status" value="1"/>
</dbReference>
<accession>A0A836BYM2</accession>
<evidence type="ECO:0000256" key="1">
    <source>
        <dbReference type="ARBA" id="ARBA00004430"/>
    </source>
</evidence>
<dbReference type="OrthoDB" id="550389at2759"/>
<evidence type="ECO:0000313" key="5">
    <source>
        <dbReference type="Proteomes" id="UP000612055"/>
    </source>
</evidence>
<dbReference type="Proteomes" id="UP000612055">
    <property type="component" value="Unassembled WGS sequence"/>
</dbReference>
<feature type="compositionally biased region" description="Pro residues" evidence="3">
    <location>
        <begin position="826"/>
        <end position="843"/>
    </location>
</feature>
<keyword evidence="5" id="KW-1185">Reference proteome</keyword>
<reference evidence="4" key="1">
    <citation type="journal article" date="2020" name="bioRxiv">
        <title>Comparative genomics of Chlamydomonas.</title>
        <authorList>
            <person name="Craig R.J."/>
            <person name="Hasan A.R."/>
            <person name="Ness R.W."/>
            <person name="Keightley P.D."/>
        </authorList>
    </citation>
    <scope>NUCLEOTIDE SEQUENCE</scope>
    <source>
        <strain evidence="4">CCAP 11/70</strain>
    </source>
</reference>
<dbReference type="SUPFAM" id="SSF52047">
    <property type="entry name" value="RNI-like"/>
    <property type="match status" value="1"/>
</dbReference>
<comment type="caution">
    <text evidence="4">The sequence shown here is derived from an EMBL/GenBank/DDBJ whole genome shotgun (WGS) entry which is preliminary data.</text>
</comment>
<feature type="region of interest" description="Disordered" evidence="3">
    <location>
        <begin position="738"/>
        <end position="763"/>
    </location>
</feature>
<dbReference type="InterPro" id="IPR001611">
    <property type="entry name" value="Leu-rich_rpt"/>
</dbReference>